<dbReference type="Gene3D" id="3.60.15.10">
    <property type="entry name" value="Ribonuclease Z/Hydroxyacylglutathione hydrolase-like"/>
    <property type="match status" value="1"/>
</dbReference>
<evidence type="ECO:0000313" key="2">
    <source>
        <dbReference type="Proteomes" id="UP000017052"/>
    </source>
</evidence>
<dbReference type="PANTHER" id="PTHR30619:SF1">
    <property type="entry name" value="RECOMBINATION PROTEIN 2"/>
    <property type="match status" value="1"/>
</dbReference>
<accession>U2QB80</accession>
<gene>
    <name evidence="1" type="ORF">HMPREF0682_1927</name>
</gene>
<evidence type="ECO:0000313" key="1">
    <source>
        <dbReference type="EMBL" id="ERK53676.1"/>
    </source>
</evidence>
<dbReference type="InterPro" id="IPR036866">
    <property type="entry name" value="RibonucZ/Hydroxyglut_hydro"/>
</dbReference>
<dbReference type="RefSeq" id="WP_021798126.1">
    <property type="nucleotide sequence ID" value="NZ_ACVN02000231.1"/>
</dbReference>
<name>U2QB80_9ACTN</name>
<protein>
    <recommendedName>
        <fullName evidence="3">Metallo-beta-lactamase domain protein</fullName>
    </recommendedName>
</protein>
<dbReference type="PANTHER" id="PTHR30619">
    <property type="entry name" value="DNA INTERNALIZATION/COMPETENCE PROTEIN COMEC/REC2"/>
    <property type="match status" value="1"/>
</dbReference>
<comment type="caution">
    <text evidence="1">The sequence shown here is derived from an EMBL/GenBank/DDBJ whole genome shotgun (WGS) entry which is preliminary data.</text>
</comment>
<dbReference type="Proteomes" id="UP000017052">
    <property type="component" value="Unassembled WGS sequence"/>
</dbReference>
<organism evidence="1 2">
    <name type="scientific">Propionibacterium acidifaciens F0233</name>
    <dbReference type="NCBI Taxonomy" id="553198"/>
    <lineage>
        <taxon>Bacteria</taxon>
        <taxon>Bacillati</taxon>
        <taxon>Actinomycetota</taxon>
        <taxon>Actinomycetes</taxon>
        <taxon>Propionibacteriales</taxon>
        <taxon>Propionibacteriaceae</taxon>
        <taxon>Propionibacterium</taxon>
    </lineage>
</organism>
<evidence type="ECO:0008006" key="3">
    <source>
        <dbReference type="Google" id="ProtNLM"/>
    </source>
</evidence>
<dbReference type="InterPro" id="IPR052159">
    <property type="entry name" value="Competence_DNA_uptake"/>
</dbReference>
<proteinExistence type="predicted"/>
<dbReference type="EMBL" id="ACVN02000231">
    <property type="protein sequence ID" value="ERK53676.1"/>
    <property type="molecule type" value="Genomic_DNA"/>
</dbReference>
<keyword evidence="2" id="KW-1185">Reference proteome</keyword>
<dbReference type="SUPFAM" id="SSF56281">
    <property type="entry name" value="Metallo-hydrolase/oxidoreductase"/>
    <property type="match status" value="1"/>
</dbReference>
<sequence>RITVQGIGLVVTGDLETDGQDRAVTAGLDLRADVLKVAHHGSARQSPDFLAATGARLALVSVGAGNSYGHPAARTVDALGLLGMRVMRTDRNGAVAVVVLGDGALRAVSRR</sequence>
<feature type="non-terminal residue" evidence="1">
    <location>
        <position position="1"/>
    </location>
</feature>
<dbReference type="AlphaFoldDB" id="U2QB80"/>
<reference evidence="1" key="1">
    <citation type="submission" date="2013-08" db="EMBL/GenBank/DDBJ databases">
        <authorList>
            <person name="Durkin A.S."/>
            <person name="Haft D.R."/>
            <person name="McCorrison J."/>
            <person name="Torralba M."/>
            <person name="Gillis M."/>
            <person name="Haft D.H."/>
            <person name="Methe B."/>
            <person name="Sutton G."/>
            <person name="Nelson K.E."/>
        </authorList>
    </citation>
    <scope>NUCLEOTIDE SEQUENCE [LARGE SCALE GENOMIC DNA]</scope>
    <source>
        <strain evidence="1">F0233</strain>
    </source>
</reference>